<protein>
    <submittedName>
        <fullName evidence="3">Type VII secretion protein EccB</fullName>
    </submittedName>
</protein>
<evidence type="ECO:0000313" key="4">
    <source>
        <dbReference type="Proteomes" id="UP000265354"/>
    </source>
</evidence>
<dbReference type="Gene3D" id="3.30.2390.20">
    <property type="entry name" value="Type VII secretion system EccB, repeat 1 domain"/>
    <property type="match status" value="1"/>
</dbReference>
<dbReference type="GO" id="GO:0005576">
    <property type="term" value="C:extracellular region"/>
    <property type="evidence" value="ECO:0007669"/>
    <property type="project" value="TreeGrafter"/>
</dbReference>
<sequence length="532" mass="53294">MQSKRDQVHAHGFMMGRLSSGLLTADPDAPESPLGRTTRGTVFGVLATLLIGAGATVYGLLNPGGNDGWRDGKHLVVNRDTGARYLWTGTDGVLHPVRNYVSARLVGGSDLATEDVRTASLRDVPVGSAIGVPGAPDALPEPGRLDGGAWHMCVTGPEGALPDTSGPAAGTGVDEPGTTTLVAGAPLESRGVGGDRAVLVRGPNGAEYLVWRGSRLPLDEDSDARNALGYGSRQPIAVSAAFLDALAPGPALEPPPVPGRGGRGPALGGQASRIGQLFEVRVPGGDSTYHLLREDGLVPLTRLGAALVLGDPATQKHAYRGRSPEVRAVGADALREHGVADTGAAKSPELPDEPPVPQSVPRGIALCAQVDGDDGGATIGTVLAPLTGLAPLAVPEGTPGPMEPACAPVDATVVRPGRGALVRALHASGSAHAATTYLVAENGVKYRVSAKESLEALGYGAGDIASVPAPLLAALPTGADLDRAAATGAAEPRVTAPDCRAAGPPEKSGTVGGTAGSGASGASGAARNTAQD</sequence>
<reference evidence="3 4" key="1">
    <citation type="submission" date="2018-07" db="EMBL/GenBank/DDBJ databases">
        <title>Whole Genome Shotgun Sequence of Streptomyces spongiicola strain 531S.</title>
        <authorList>
            <person name="Dohra H."/>
            <person name="Kodani S."/>
        </authorList>
    </citation>
    <scope>NUCLEOTIDE SEQUENCE [LARGE SCALE GENOMIC DNA]</scope>
    <source>
        <strain evidence="3 4">531S</strain>
    </source>
</reference>
<dbReference type="InterPro" id="IPR044857">
    <property type="entry name" value="T7SS_EccB_R1"/>
</dbReference>
<feature type="transmembrane region" description="Helical" evidence="2">
    <location>
        <begin position="42"/>
        <end position="61"/>
    </location>
</feature>
<feature type="region of interest" description="Disordered" evidence="1">
    <location>
        <begin position="251"/>
        <end position="270"/>
    </location>
</feature>
<proteinExistence type="predicted"/>
<dbReference type="EMBL" id="BGZL01000010">
    <property type="protein sequence ID" value="GBQ02225.1"/>
    <property type="molecule type" value="Genomic_DNA"/>
</dbReference>
<feature type="region of interest" description="Disordered" evidence="1">
    <location>
        <begin position="484"/>
        <end position="532"/>
    </location>
</feature>
<name>A0A388T4V9_9ACTN</name>
<feature type="compositionally biased region" description="Gly residues" evidence="1">
    <location>
        <begin position="510"/>
        <end position="521"/>
    </location>
</feature>
<dbReference type="NCBIfam" id="TIGR03919">
    <property type="entry name" value="T7SS_EccB"/>
    <property type="match status" value="1"/>
</dbReference>
<gene>
    <name evidence="3" type="primary">eccB</name>
    <name evidence="3" type="ORF">SSP531S_36820</name>
</gene>
<organism evidence="3 4">
    <name type="scientific">Streptomyces spongiicola</name>
    <dbReference type="NCBI Taxonomy" id="1690221"/>
    <lineage>
        <taxon>Bacteria</taxon>
        <taxon>Bacillati</taxon>
        <taxon>Actinomycetota</taxon>
        <taxon>Actinomycetes</taxon>
        <taxon>Kitasatosporales</taxon>
        <taxon>Streptomycetaceae</taxon>
        <taxon>Streptomyces</taxon>
    </lineage>
</organism>
<keyword evidence="2" id="KW-0812">Transmembrane</keyword>
<dbReference type="RefSeq" id="WP_116428092.1">
    <property type="nucleotide sequence ID" value="NZ_BGZL01000010.1"/>
</dbReference>
<dbReference type="Pfam" id="PF05108">
    <property type="entry name" value="T7SS_ESX1_EccB"/>
    <property type="match status" value="1"/>
</dbReference>
<dbReference type="PANTHER" id="PTHR40765:SF2">
    <property type="entry name" value="ESX-2 SECRETION SYSTEM ATPASE ECCB2"/>
    <property type="match status" value="1"/>
</dbReference>
<accession>A0A388T4V9</accession>
<keyword evidence="2" id="KW-0472">Membrane</keyword>
<evidence type="ECO:0000256" key="2">
    <source>
        <dbReference type="SAM" id="Phobius"/>
    </source>
</evidence>
<dbReference type="AlphaFoldDB" id="A0A388T4V9"/>
<evidence type="ECO:0000256" key="1">
    <source>
        <dbReference type="SAM" id="MobiDB-lite"/>
    </source>
</evidence>
<comment type="caution">
    <text evidence="3">The sequence shown here is derived from an EMBL/GenBank/DDBJ whole genome shotgun (WGS) entry which is preliminary data.</text>
</comment>
<keyword evidence="2" id="KW-1133">Transmembrane helix</keyword>
<dbReference type="InterPro" id="IPR007795">
    <property type="entry name" value="T7SS_EccB"/>
</dbReference>
<evidence type="ECO:0000313" key="3">
    <source>
        <dbReference type="EMBL" id="GBQ02225.1"/>
    </source>
</evidence>
<dbReference type="Proteomes" id="UP000265354">
    <property type="component" value="Unassembled WGS sequence"/>
</dbReference>
<dbReference type="PANTHER" id="PTHR40765">
    <property type="entry name" value="ESX-2 SECRETION SYSTEM ATPASE ECCB2"/>
    <property type="match status" value="1"/>
</dbReference>